<feature type="compositionally biased region" description="Basic and acidic residues" evidence="1">
    <location>
        <begin position="171"/>
        <end position="191"/>
    </location>
</feature>
<keyword evidence="3" id="KW-1185">Reference proteome</keyword>
<organism evidence="2 3">
    <name type="scientific">Dryococelus australis</name>
    <dbReference type="NCBI Taxonomy" id="614101"/>
    <lineage>
        <taxon>Eukaryota</taxon>
        <taxon>Metazoa</taxon>
        <taxon>Ecdysozoa</taxon>
        <taxon>Arthropoda</taxon>
        <taxon>Hexapoda</taxon>
        <taxon>Insecta</taxon>
        <taxon>Pterygota</taxon>
        <taxon>Neoptera</taxon>
        <taxon>Polyneoptera</taxon>
        <taxon>Phasmatodea</taxon>
        <taxon>Verophasmatodea</taxon>
        <taxon>Anareolatae</taxon>
        <taxon>Phasmatidae</taxon>
        <taxon>Eurycanthinae</taxon>
        <taxon>Dryococelus</taxon>
    </lineage>
</organism>
<dbReference type="EMBL" id="JARBHB010000003">
    <property type="protein sequence ID" value="KAJ8888314.1"/>
    <property type="molecule type" value="Genomic_DNA"/>
</dbReference>
<evidence type="ECO:0000313" key="3">
    <source>
        <dbReference type="Proteomes" id="UP001159363"/>
    </source>
</evidence>
<evidence type="ECO:0000256" key="1">
    <source>
        <dbReference type="SAM" id="MobiDB-lite"/>
    </source>
</evidence>
<sequence length="978" mass="109307">MNEVMRSMAMLILHKAEECKTCIQADLNQGFQKCLFYQELLIPAYISTGSKEIWMNLNIAVLRAEAVETGDHRENPPINSIVRHDSHMRKSGVTRPGIEPGSPWREASRLTATPPRPPSTCRLTGKRPASRRSFTVMQGAMAEAIRVLITGWQEEFRARRASSRLTRRPRRGECHEESRVDASRGLHDNSTTRRGPSRSTPDSRDCASMNSGIRCLPVKFCGTFAPCFSFAKPTPSHLPPPPSATIRCATTTPLERSRLTLWRGCAELPTRGGKGLAATKLLGSDFHKETRQLQRESSITLRRLLALHTIQPPPPLHKTTKFNNSTVSAASQAKPRHLSATALRVIPRVHLQVGTETFRDFDDLYSGLRRPIACSPRKNPMITKSGDTALDCQSIKEYVTLSEDCEVSRVVGEWGGGGECVVHHHFGFVSLRLINSAFVIGSVFVLVMSDKLRPNVKRSRKVRMFKDGLVLKIREIFHTVPLGAKQYFTCRSQLNFTVLYKLEPASFPNWLLHRCEGTPFLTGLHVIGQHNRKVFVYWRTVTQGVSHKVAANDLPVTDLQTVLLFQVFGDVTLLRQQFLRHQLYRNNTSATPNEEEHIIGALANRHNIGFQPDCNGRCAAQQPTGRWEVGRQRHAQAIDWTQATHLQITCTTLACWLPVQLAANEKKPDVVILRPNSYNSAEFRCKEAYRPFTVNCSPFSFYGGDPPLGVRGLGAVLVKVASEMMLHRGCWQVSAARNESNMGRRHKKKKSLQFDPCTTLLFLLLLIRLSSGLFEGHFRNERRQKRAPVEVRVKKKKKATKGIKIKKKRKREVKRIGCCLGEGGSTTCVSSVGDHEMGWVYAEEAVKFPWESCVKVLRLLAHTVFNTFWRTLAQSSPSTVTADNQRAINIDTFVHKIVDALLGVEARNLTGPPLTHKRRRVAYLFSKHEAPTKLRRKQASGGNGPSAPSPSHSPIETLAHDAGGGGGAGIRPQQGGRN</sequence>
<feature type="region of interest" description="Disordered" evidence="1">
    <location>
        <begin position="158"/>
        <end position="206"/>
    </location>
</feature>
<evidence type="ECO:0000313" key="2">
    <source>
        <dbReference type="EMBL" id="KAJ8888314.1"/>
    </source>
</evidence>
<feature type="region of interest" description="Disordered" evidence="1">
    <location>
        <begin position="89"/>
        <end position="130"/>
    </location>
</feature>
<reference evidence="2 3" key="1">
    <citation type="submission" date="2023-02" db="EMBL/GenBank/DDBJ databases">
        <title>LHISI_Scaffold_Assembly.</title>
        <authorList>
            <person name="Stuart O.P."/>
            <person name="Cleave R."/>
            <person name="Magrath M.J.L."/>
            <person name="Mikheyev A.S."/>
        </authorList>
    </citation>
    <scope>NUCLEOTIDE SEQUENCE [LARGE SCALE GENOMIC DNA]</scope>
    <source>
        <strain evidence="2">Daus_M_001</strain>
        <tissue evidence="2">Leg muscle</tissue>
    </source>
</reference>
<protein>
    <submittedName>
        <fullName evidence="2">Uncharacterized protein</fullName>
    </submittedName>
</protein>
<proteinExistence type="predicted"/>
<comment type="caution">
    <text evidence="2">The sequence shown here is derived from an EMBL/GenBank/DDBJ whole genome shotgun (WGS) entry which is preliminary data.</text>
</comment>
<gene>
    <name evidence="2" type="ORF">PR048_007801</name>
</gene>
<accession>A0ABQ9HVA5</accession>
<feature type="compositionally biased region" description="Low complexity" evidence="1">
    <location>
        <begin position="945"/>
        <end position="954"/>
    </location>
</feature>
<feature type="compositionally biased region" description="Basic residues" evidence="1">
    <location>
        <begin position="159"/>
        <end position="170"/>
    </location>
</feature>
<name>A0ABQ9HVA5_9NEOP</name>
<feature type="region of interest" description="Disordered" evidence="1">
    <location>
        <begin position="932"/>
        <end position="978"/>
    </location>
</feature>
<dbReference type="Proteomes" id="UP001159363">
    <property type="component" value="Chromosome 3"/>
</dbReference>